<evidence type="ECO:0000256" key="4">
    <source>
        <dbReference type="ARBA" id="ARBA00023136"/>
    </source>
</evidence>
<name>A0AAE0C6B2_9CHLO</name>
<dbReference type="GO" id="GO:0015165">
    <property type="term" value="F:pyrimidine nucleotide-sugar transmembrane transporter activity"/>
    <property type="evidence" value="ECO:0007669"/>
    <property type="project" value="InterPro"/>
</dbReference>
<comment type="caution">
    <text evidence="5">The sequence shown here is derived from an EMBL/GenBank/DDBJ whole genome shotgun (WGS) entry which is preliminary data.</text>
</comment>
<gene>
    <name evidence="5" type="ORF">CYMTET_41874</name>
</gene>
<dbReference type="PANTHER" id="PTHR10231">
    <property type="entry name" value="NUCLEOTIDE-SUGAR TRANSMEMBRANE TRANSPORTER"/>
    <property type="match status" value="1"/>
</dbReference>
<keyword evidence="6" id="KW-1185">Reference proteome</keyword>
<dbReference type="EMBL" id="LGRX02027897">
    <property type="protein sequence ID" value="KAK3248669.1"/>
    <property type="molecule type" value="Genomic_DNA"/>
</dbReference>
<accession>A0AAE0C6B2</accession>
<evidence type="ECO:0000313" key="5">
    <source>
        <dbReference type="EMBL" id="KAK3248669.1"/>
    </source>
</evidence>
<dbReference type="InterPro" id="IPR007271">
    <property type="entry name" value="Nuc_sug_transpt"/>
</dbReference>
<sequence length="293" mass="30932">MDVADIYTRTLYDASRLYDTNSPQYLAFTVILALTFMSDRQARTVIAFTKPVSEVSKPLLSTTFNPPGANKAALVLAGEVFKVCYSIVSLAVGGQLLANLRGERILRASLPAAIYAFQNWSSQIAYSTLDSVTFNCLNQIKLVSTALCLYLMHGRRQSKEQVIAIGMLVASAFLLQGSPTNHGAGLGNRDPAAYQTGVIASLFSSAASGIAGTLCQQILQGESMSPDELNFTMSTTSVVLLLATLLKDPSNRDVSLGGPAVLFSSWSSTALIPILASAVGGICVGQVSASTST</sequence>
<keyword evidence="3" id="KW-1133">Transmembrane helix</keyword>
<protein>
    <recommendedName>
        <fullName evidence="7">Nucleotide-sugar transporter</fullName>
    </recommendedName>
</protein>
<evidence type="ECO:0000256" key="3">
    <source>
        <dbReference type="ARBA" id="ARBA00022989"/>
    </source>
</evidence>
<keyword evidence="4" id="KW-0472">Membrane</keyword>
<dbReference type="GO" id="GO:0000139">
    <property type="term" value="C:Golgi membrane"/>
    <property type="evidence" value="ECO:0007669"/>
    <property type="project" value="InterPro"/>
</dbReference>
<dbReference type="AlphaFoldDB" id="A0AAE0C6B2"/>
<proteinExistence type="predicted"/>
<reference evidence="5 6" key="1">
    <citation type="journal article" date="2015" name="Genome Biol. Evol.">
        <title>Comparative Genomics of a Bacterivorous Green Alga Reveals Evolutionary Causalities and Consequences of Phago-Mixotrophic Mode of Nutrition.</title>
        <authorList>
            <person name="Burns J.A."/>
            <person name="Paasch A."/>
            <person name="Narechania A."/>
            <person name="Kim E."/>
        </authorList>
    </citation>
    <scope>NUCLEOTIDE SEQUENCE [LARGE SCALE GENOMIC DNA]</scope>
    <source>
        <strain evidence="5 6">PLY_AMNH</strain>
    </source>
</reference>
<evidence type="ECO:0000313" key="6">
    <source>
        <dbReference type="Proteomes" id="UP001190700"/>
    </source>
</evidence>
<evidence type="ECO:0000256" key="2">
    <source>
        <dbReference type="ARBA" id="ARBA00022692"/>
    </source>
</evidence>
<keyword evidence="2" id="KW-0812">Transmembrane</keyword>
<comment type="subcellular location">
    <subcellularLocation>
        <location evidence="1">Membrane</location>
        <topology evidence="1">Multi-pass membrane protein</topology>
    </subcellularLocation>
</comment>
<evidence type="ECO:0000256" key="1">
    <source>
        <dbReference type="ARBA" id="ARBA00004141"/>
    </source>
</evidence>
<evidence type="ECO:0008006" key="7">
    <source>
        <dbReference type="Google" id="ProtNLM"/>
    </source>
</evidence>
<dbReference type="Proteomes" id="UP001190700">
    <property type="component" value="Unassembled WGS sequence"/>
</dbReference>
<dbReference type="Pfam" id="PF04142">
    <property type="entry name" value="Nuc_sug_transp"/>
    <property type="match status" value="1"/>
</dbReference>
<organism evidence="5 6">
    <name type="scientific">Cymbomonas tetramitiformis</name>
    <dbReference type="NCBI Taxonomy" id="36881"/>
    <lineage>
        <taxon>Eukaryota</taxon>
        <taxon>Viridiplantae</taxon>
        <taxon>Chlorophyta</taxon>
        <taxon>Pyramimonadophyceae</taxon>
        <taxon>Pyramimonadales</taxon>
        <taxon>Pyramimonadaceae</taxon>
        <taxon>Cymbomonas</taxon>
    </lineage>
</organism>